<protein>
    <recommendedName>
        <fullName evidence="3">Reverse transcriptase domain-containing protein</fullName>
    </recommendedName>
</protein>
<dbReference type="PANTHER" id="PTHR47510">
    <property type="entry name" value="REVERSE TRANSCRIPTASE DOMAIN-CONTAINING PROTEIN"/>
    <property type="match status" value="1"/>
</dbReference>
<dbReference type="AlphaFoldDB" id="A0A3M6U563"/>
<dbReference type="PANTHER" id="PTHR47510:SF3">
    <property type="entry name" value="ENDO_EXONUCLEASE_PHOSPHATASE DOMAIN-CONTAINING PROTEIN"/>
    <property type="match status" value="1"/>
</dbReference>
<evidence type="ECO:0000313" key="2">
    <source>
        <dbReference type="Proteomes" id="UP000275408"/>
    </source>
</evidence>
<dbReference type="OrthoDB" id="5989102at2759"/>
<dbReference type="EMBL" id="RCHS01002239">
    <property type="protein sequence ID" value="RMX48727.1"/>
    <property type="molecule type" value="Genomic_DNA"/>
</dbReference>
<dbReference type="STRING" id="46731.A0A3M6U563"/>
<organism evidence="1 2">
    <name type="scientific">Pocillopora damicornis</name>
    <name type="common">Cauliflower coral</name>
    <name type="synonym">Millepora damicornis</name>
    <dbReference type="NCBI Taxonomy" id="46731"/>
    <lineage>
        <taxon>Eukaryota</taxon>
        <taxon>Metazoa</taxon>
        <taxon>Cnidaria</taxon>
        <taxon>Anthozoa</taxon>
        <taxon>Hexacorallia</taxon>
        <taxon>Scleractinia</taxon>
        <taxon>Astrocoeniina</taxon>
        <taxon>Pocilloporidae</taxon>
        <taxon>Pocillopora</taxon>
    </lineage>
</organism>
<reference evidence="1 2" key="1">
    <citation type="journal article" date="2018" name="Sci. Rep.">
        <title>Comparative analysis of the Pocillopora damicornis genome highlights role of immune system in coral evolution.</title>
        <authorList>
            <person name="Cunning R."/>
            <person name="Bay R.A."/>
            <person name="Gillette P."/>
            <person name="Baker A.C."/>
            <person name="Traylor-Knowles N."/>
        </authorList>
    </citation>
    <scope>NUCLEOTIDE SEQUENCE [LARGE SCALE GENOMIC DNA]</scope>
    <source>
        <strain evidence="1">RSMAS</strain>
        <tissue evidence="1">Whole animal</tissue>
    </source>
</reference>
<accession>A0A3M6U563</accession>
<evidence type="ECO:0008006" key="3">
    <source>
        <dbReference type="Google" id="ProtNLM"/>
    </source>
</evidence>
<dbReference type="Proteomes" id="UP000275408">
    <property type="component" value="Unassembled WGS sequence"/>
</dbReference>
<comment type="caution">
    <text evidence="1">The sequence shown here is derived from an EMBL/GenBank/DDBJ whole genome shotgun (WGS) entry which is preliminary data.</text>
</comment>
<gene>
    <name evidence="1" type="ORF">pdam_00001500</name>
</gene>
<sequence length="295" mass="33221">MPLLRLANSMVHRRNQASQAKAERTWRLSKLDSHLAVFKVKRNTVNNLMNKARQAFYTKLVEDNSCNQRTLFRANKRLFNPSQGDELPPNLHAPTFANEVGKYFVSKIDTIQRQIVSDITDLPAFTSTTADGSTWSTPSLSAFKILSANNVKSLIHNSTLKSCPLDPMPSRLVSRCDALLPVITTIINKSLEAGHFPKSWKEALVCLLLKKPGLHIILKNFRPVSNLAFLSKLIEKTVFHQIHEHMGKTLTTLGDRSFHAAAPKLWNDLSGSIRNTQSLNKFKKAIKTFLFAKSF</sequence>
<keyword evidence="2" id="KW-1185">Reference proteome</keyword>
<name>A0A3M6U563_POCDA</name>
<proteinExistence type="predicted"/>
<evidence type="ECO:0000313" key="1">
    <source>
        <dbReference type="EMBL" id="RMX48727.1"/>
    </source>
</evidence>